<dbReference type="GeneTree" id="ENSGT00940000182333"/>
<accession>A0A3B4V0Q4</accession>
<reference evidence="1" key="2">
    <citation type="submission" date="2025-09" db="UniProtKB">
        <authorList>
            <consortium name="Ensembl"/>
        </authorList>
    </citation>
    <scope>IDENTIFICATION</scope>
</reference>
<keyword evidence="2" id="KW-1185">Reference proteome</keyword>
<dbReference type="Proteomes" id="UP000261420">
    <property type="component" value="Unplaced"/>
</dbReference>
<evidence type="ECO:0000313" key="2">
    <source>
        <dbReference type="Proteomes" id="UP000261420"/>
    </source>
</evidence>
<protein>
    <submittedName>
        <fullName evidence="1">Uncharacterized protein</fullName>
    </submittedName>
</protein>
<organism evidence="1 2">
    <name type="scientific">Seriola dumerili</name>
    <name type="common">Greater amberjack</name>
    <name type="synonym">Caranx dumerili</name>
    <dbReference type="NCBI Taxonomy" id="41447"/>
    <lineage>
        <taxon>Eukaryota</taxon>
        <taxon>Metazoa</taxon>
        <taxon>Chordata</taxon>
        <taxon>Craniata</taxon>
        <taxon>Vertebrata</taxon>
        <taxon>Euteleostomi</taxon>
        <taxon>Actinopterygii</taxon>
        <taxon>Neopterygii</taxon>
        <taxon>Teleostei</taxon>
        <taxon>Neoteleostei</taxon>
        <taxon>Acanthomorphata</taxon>
        <taxon>Carangaria</taxon>
        <taxon>Carangiformes</taxon>
        <taxon>Carangidae</taxon>
        <taxon>Seriola</taxon>
    </lineage>
</organism>
<evidence type="ECO:0000313" key="1">
    <source>
        <dbReference type="Ensembl" id="ENSSDUP00000024279.1"/>
    </source>
</evidence>
<dbReference type="Ensembl" id="ENSSDUT00000024734.1">
    <property type="protein sequence ID" value="ENSSDUP00000024279.1"/>
    <property type="gene ID" value="ENSSDUG00000017650.1"/>
</dbReference>
<sequence length="22" mass="2341">TTSGGWKIIFGKGTKLTIESSE</sequence>
<reference evidence="1" key="1">
    <citation type="submission" date="2025-08" db="UniProtKB">
        <authorList>
            <consortium name="Ensembl"/>
        </authorList>
    </citation>
    <scope>IDENTIFICATION</scope>
</reference>
<name>A0A3B4V0Q4_SERDU</name>
<dbReference type="AlphaFoldDB" id="A0A3B4V0Q4"/>
<proteinExistence type="predicted"/>